<dbReference type="InterPro" id="IPR036291">
    <property type="entry name" value="NAD(P)-bd_dom_sf"/>
</dbReference>
<evidence type="ECO:0000313" key="3">
    <source>
        <dbReference type="EMBL" id="HHF58103.1"/>
    </source>
</evidence>
<dbReference type="Pfam" id="PF01370">
    <property type="entry name" value="Epimerase"/>
    <property type="match status" value="1"/>
</dbReference>
<evidence type="ECO:0000256" key="1">
    <source>
        <dbReference type="ARBA" id="ARBA00007637"/>
    </source>
</evidence>
<dbReference type="SUPFAM" id="SSF51735">
    <property type="entry name" value="NAD(P)-binding Rossmann-fold domains"/>
    <property type="match status" value="1"/>
</dbReference>
<name>A0A7C5I4H8_UNCW3</name>
<dbReference type="PANTHER" id="PTHR43000">
    <property type="entry name" value="DTDP-D-GLUCOSE 4,6-DEHYDRATASE-RELATED"/>
    <property type="match status" value="1"/>
</dbReference>
<accession>A0A7C5I4H8</accession>
<organism evidence="3">
    <name type="scientific">candidate division WOR-3 bacterium</name>
    <dbReference type="NCBI Taxonomy" id="2052148"/>
    <lineage>
        <taxon>Bacteria</taxon>
        <taxon>Bacteria division WOR-3</taxon>
    </lineage>
</organism>
<dbReference type="PRINTS" id="PR01713">
    <property type="entry name" value="NUCEPIMERASE"/>
</dbReference>
<dbReference type="Gene3D" id="3.40.50.720">
    <property type="entry name" value="NAD(P)-binding Rossmann-like Domain"/>
    <property type="match status" value="1"/>
</dbReference>
<dbReference type="AlphaFoldDB" id="A0A7C5I4H8"/>
<comment type="caution">
    <text evidence="3">The sequence shown here is derived from an EMBL/GenBank/DDBJ whole genome shotgun (WGS) entry which is preliminary data.</text>
</comment>
<feature type="domain" description="NAD-dependent epimerase/dehydratase" evidence="2">
    <location>
        <begin position="3"/>
        <end position="243"/>
    </location>
</feature>
<gene>
    <name evidence="3" type="ORF">ENL41_01610</name>
</gene>
<comment type="similarity">
    <text evidence="1">Belongs to the NAD(P)-dependent epimerase/dehydratase family.</text>
</comment>
<dbReference type="EMBL" id="DRTV01000120">
    <property type="protein sequence ID" value="HHF58103.1"/>
    <property type="molecule type" value="Genomic_DNA"/>
</dbReference>
<evidence type="ECO:0000259" key="2">
    <source>
        <dbReference type="Pfam" id="PF01370"/>
    </source>
</evidence>
<protein>
    <submittedName>
        <fullName evidence="3">NAD-dependent epimerase/dehydratase family protein</fullName>
    </submittedName>
</protein>
<dbReference type="Proteomes" id="UP000886014">
    <property type="component" value="Unassembled WGS sequence"/>
</dbReference>
<proteinExistence type="inferred from homology"/>
<dbReference type="InterPro" id="IPR001509">
    <property type="entry name" value="Epimerase_deHydtase"/>
</dbReference>
<reference evidence="3" key="1">
    <citation type="journal article" date="2020" name="mSystems">
        <title>Genome- and Community-Level Interaction Insights into Carbon Utilization and Element Cycling Functions of Hydrothermarchaeota in Hydrothermal Sediment.</title>
        <authorList>
            <person name="Zhou Z."/>
            <person name="Liu Y."/>
            <person name="Xu W."/>
            <person name="Pan J."/>
            <person name="Luo Z.H."/>
            <person name="Li M."/>
        </authorList>
    </citation>
    <scope>NUCLEOTIDE SEQUENCE [LARGE SCALE GENOMIC DNA]</scope>
    <source>
        <strain evidence="3">HyVt-94</strain>
    </source>
</reference>
<sequence>MRILIAGGAGFIGSQVAKRLIDEGHEVIVVDNLERGDLRRLEGRTENPKFTFYKIDVLDYDKLVKVAKDIHVVMDFVAHKIPRYSSAMNTLKRNVKGCENLLEIARINKAKFILSSTSDVYGKSEEFPLREDGDLLLGPTTSRRWSYSVSKIYNEHLAFAYNDEYGIPVVILRFFGVYGPWQHMDWWGGPTGVFLKNILGGKPVPIHGDGNQKRSFVYIEDLVEAVVRATFIKEAENEIINIGTEEEISIIELAKLIYRFSGTKYKLDIEYIPYSSFSKNYEDVKRRIGDIQKMKKILNFTPSVNLKEGIQRFISWYKSFKE</sequence>